<evidence type="ECO:0008006" key="4">
    <source>
        <dbReference type="Google" id="ProtNLM"/>
    </source>
</evidence>
<comment type="caution">
    <text evidence="2">The sequence shown here is derived from an EMBL/GenBank/DDBJ whole genome shotgun (WGS) entry which is preliminary data.</text>
</comment>
<keyword evidence="1" id="KW-0472">Membrane</keyword>
<evidence type="ECO:0000256" key="1">
    <source>
        <dbReference type="SAM" id="Phobius"/>
    </source>
</evidence>
<evidence type="ECO:0000313" key="3">
    <source>
        <dbReference type="Proteomes" id="UP001208114"/>
    </source>
</evidence>
<sequence length="415" mass="47836">MNRKKIIVSSVIICIAAAIYFGLFFKNKTLKYIPANADVIVLVDVKKMTRQYISEMIMHPSGWFNDDKELKRSISLRDSGLKVPDFIQVFHIKNTGFSEWYSVVEIDDKEKVLSFLKEKKFLAKGKNVFQKDRFFVKINGNQCILGSSDSAFSNIGQFLAHFSEKNAYHADQLINDAVGSISYVSGKNIQNFSITLNGDNIEIKSTAENGIFNPLIAALQKEKHFLSAELNAENVKHYTCFFDKNLAKSAPVQYAHITADLEQVNDTIISYGYDDNFNEVEKQGYQKIIQPNYIIAMQFAQPEKLKQYFLHKKWINAENQFTGIPFQPNIVAKTKNEIIIRSTRNPIALSRKQNQNYIFIKNNVLLSPSLNFLNNSERKTISNIEYIFYGNREKDYYVKIQFREDKLPLILTMVK</sequence>
<keyword evidence="3" id="KW-1185">Reference proteome</keyword>
<proteinExistence type="predicted"/>
<organism evidence="2 3">
    <name type="scientific">Chryseobacterium gilvum</name>
    <dbReference type="NCBI Taxonomy" id="2976534"/>
    <lineage>
        <taxon>Bacteria</taxon>
        <taxon>Pseudomonadati</taxon>
        <taxon>Bacteroidota</taxon>
        <taxon>Flavobacteriia</taxon>
        <taxon>Flavobacteriales</taxon>
        <taxon>Weeksellaceae</taxon>
        <taxon>Chryseobacterium group</taxon>
        <taxon>Chryseobacterium</taxon>
    </lineage>
</organism>
<name>A0ABT2VWR8_9FLAO</name>
<evidence type="ECO:0000313" key="2">
    <source>
        <dbReference type="EMBL" id="MCU7614433.1"/>
    </source>
</evidence>
<protein>
    <recommendedName>
        <fullName evidence="4">DUF4340 domain-containing protein</fullName>
    </recommendedName>
</protein>
<dbReference type="RefSeq" id="WP_262990343.1">
    <property type="nucleotide sequence ID" value="NZ_JAOTEN010000002.1"/>
</dbReference>
<reference evidence="3" key="1">
    <citation type="submission" date="2023-07" db="EMBL/GenBank/DDBJ databases">
        <title>Chryseobacterium sp. GMJ5 Genome sequencing and assembly.</title>
        <authorList>
            <person name="Jung Y."/>
        </authorList>
    </citation>
    <scope>NUCLEOTIDE SEQUENCE [LARGE SCALE GENOMIC DNA]</scope>
    <source>
        <strain evidence="3">GMJ5</strain>
    </source>
</reference>
<dbReference type="Proteomes" id="UP001208114">
    <property type="component" value="Unassembled WGS sequence"/>
</dbReference>
<feature type="transmembrane region" description="Helical" evidence="1">
    <location>
        <begin position="6"/>
        <end position="25"/>
    </location>
</feature>
<keyword evidence="1" id="KW-1133">Transmembrane helix</keyword>
<accession>A0ABT2VWR8</accession>
<gene>
    <name evidence="2" type="ORF">N0B16_08275</name>
</gene>
<keyword evidence="1" id="KW-0812">Transmembrane</keyword>
<dbReference type="EMBL" id="JAOTEN010000002">
    <property type="protein sequence ID" value="MCU7614433.1"/>
    <property type="molecule type" value="Genomic_DNA"/>
</dbReference>